<accession>A0A9Q5B4Z0</accession>
<sequence>MDIENFQQCLSYIEYARPAKNSLEKIIAVGGTLAGAALGFALNYFHAKSKESRSTKNKLMCCDEDVHRIRAYLTMEIKEVLRLNSKLVNRKPLIDYRLQDSISTLLIDEYFPEVAHKFSRNQRYWLQELLNNLKIVNSMLSEIKEGKRIGKPYEMTLSCLSFIDSAAFSSYLCTMILSNTVAPRLTTVEFLQANEFDSSFVQDYSLAESNALHENKEFCL</sequence>
<name>A0A9Q5B4Z0_PSEFR</name>
<feature type="transmembrane region" description="Helical" evidence="1">
    <location>
        <begin position="26"/>
        <end position="45"/>
    </location>
</feature>
<protein>
    <submittedName>
        <fullName evidence="2">Uncharacterized protein</fullName>
    </submittedName>
</protein>
<gene>
    <name evidence="2" type="ORF">HBN89_20825</name>
</gene>
<organism evidence="2 3">
    <name type="scientific">Pseudomonas fragi</name>
    <dbReference type="NCBI Taxonomy" id="296"/>
    <lineage>
        <taxon>Bacteria</taxon>
        <taxon>Pseudomonadati</taxon>
        <taxon>Pseudomonadota</taxon>
        <taxon>Gammaproteobacteria</taxon>
        <taxon>Pseudomonadales</taxon>
        <taxon>Pseudomonadaceae</taxon>
        <taxon>Pseudomonas</taxon>
    </lineage>
</organism>
<comment type="caution">
    <text evidence="2">The sequence shown here is derived from an EMBL/GenBank/DDBJ whole genome shotgun (WGS) entry which is preliminary data.</text>
</comment>
<evidence type="ECO:0000313" key="2">
    <source>
        <dbReference type="EMBL" id="NNB51686.1"/>
    </source>
</evidence>
<keyword evidence="1" id="KW-0472">Membrane</keyword>
<reference evidence="2 3" key="1">
    <citation type="journal article" date="2020" name="Front. Microbiol.">
        <title>Genetic Organization of the aprX-lipA2 Operon Affects the Proteolytic Potential of Pseudomonas Species in Milk.</title>
        <authorList>
            <person name="Maier C."/>
            <person name="Huptas C."/>
            <person name="von Neubeck M."/>
            <person name="Scherer S."/>
            <person name="Wenning M."/>
            <person name="Lucking G."/>
        </authorList>
    </citation>
    <scope>NUCLEOTIDE SEQUENCE [LARGE SCALE GENOMIC DNA]</scope>
    <source>
        <strain evidence="2 3">WS 5094</strain>
    </source>
</reference>
<dbReference type="EMBL" id="JAAQYX010000036">
    <property type="protein sequence ID" value="NNB51686.1"/>
    <property type="molecule type" value="Genomic_DNA"/>
</dbReference>
<keyword evidence="1" id="KW-1133">Transmembrane helix</keyword>
<dbReference type="RefSeq" id="WP_169872796.1">
    <property type="nucleotide sequence ID" value="NZ_JAAQYX010000036.1"/>
</dbReference>
<keyword evidence="1" id="KW-0812">Transmembrane</keyword>
<proteinExistence type="predicted"/>
<dbReference type="Proteomes" id="UP000564604">
    <property type="component" value="Unassembled WGS sequence"/>
</dbReference>
<evidence type="ECO:0000256" key="1">
    <source>
        <dbReference type="SAM" id="Phobius"/>
    </source>
</evidence>
<dbReference type="AlphaFoldDB" id="A0A9Q5B4Z0"/>
<evidence type="ECO:0000313" key="3">
    <source>
        <dbReference type="Proteomes" id="UP000564604"/>
    </source>
</evidence>